<gene>
    <name evidence="1" type="ORF">BWY41_02079</name>
</gene>
<comment type="caution">
    <text evidence="1">The sequence shown here is derived from an EMBL/GenBank/DDBJ whole genome shotgun (WGS) entry which is preliminary data.</text>
</comment>
<sequence length="284" mass="33186">MKKSLFILITIFFLYTAMGFWGEMVFGQEINTLDKIFNNTKSLSLDDYTIEKIPGPQDEQWSAVLKKNNEVIMRFENGYLEDMTIFGLYPFIVNRDKQLVVEQFSGGAHCCWSDWIIELTSPISILYDSQKYPVGYGMVIEDINKDGNSEFIQTLLTFDYFDRMPHACSPLPAVVFAFDESSNQFVPANPRFAEYFLKDIEENIQYCQEYITKVKANPDSYDDSTGEYLSSVLQVVIQYIYVNQEENAWSFFDQNYLLKDKEEIRKKVEEQLNNCAVYQYIKAH</sequence>
<protein>
    <submittedName>
        <fullName evidence="1">Uncharacterized protein</fullName>
    </submittedName>
</protein>
<dbReference type="Proteomes" id="UP000485569">
    <property type="component" value="Unassembled WGS sequence"/>
</dbReference>
<dbReference type="AlphaFoldDB" id="A0A1V5SIX0"/>
<dbReference type="EMBL" id="MWBQ01000212">
    <property type="protein sequence ID" value="OQA54427.1"/>
    <property type="molecule type" value="Genomic_DNA"/>
</dbReference>
<organism evidence="1">
    <name type="scientific">Candidatus Atribacter allofermentans</name>
    <dbReference type="NCBI Taxonomy" id="1852833"/>
    <lineage>
        <taxon>Bacteria</taxon>
        <taxon>Pseudomonadati</taxon>
        <taxon>Atribacterota</taxon>
        <taxon>Atribacteria</taxon>
        <taxon>Atribacterales</taxon>
        <taxon>Atribacteraceae</taxon>
        <taxon>Atribacter</taxon>
    </lineage>
</organism>
<accession>A0A1V5SIX0</accession>
<proteinExistence type="predicted"/>
<evidence type="ECO:0000313" key="1">
    <source>
        <dbReference type="EMBL" id="OQA54427.1"/>
    </source>
</evidence>
<reference evidence="1" key="1">
    <citation type="submission" date="2017-02" db="EMBL/GenBank/DDBJ databases">
        <title>Delving into the versatile metabolic prowess of the omnipresent phylum Bacteroidetes.</title>
        <authorList>
            <person name="Nobu M.K."/>
            <person name="Mei R."/>
            <person name="Narihiro T."/>
            <person name="Kuroda K."/>
            <person name="Liu W.-T."/>
        </authorList>
    </citation>
    <scope>NUCLEOTIDE SEQUENCE</scope>
    <source>
        <strain evidence="1">ADurb.Bin276</strain>
    </source>
</reference>
<name>A0A1V5SIX0_9BACT</name>